<dbReference type="Pfam" id="PF00076">
    <property type="entry name" value="RRM_1"/>
    <property type="match status" value="1"/>
</dbReference>
<dbReference type="InterPro" id="IPR000504">
    <property type="entry name" value="RRM_dom"/>
</dbReference>
<dbReference type="InParanoid" id="F0V8A4"/>
<feature type="compositionally biased region" description="Basic and acidic residues" evidence="2">
    <location>
        <begin position="77"/>
        <end position="89"/>
    </location>
</feature>
<organism evidence="4 5">
    <name type="scientific">Neospora caninum (strain Liverpool)</name>
    <dbReference type="NCBI Taxonomy" id="572307"/>
    <lineage>
        <taxon>Eukaryota</taxon>
        <taxon>Sar</taxon>
        <taxon>Alveolata</taxon>
        <taxon>Apicomplexa</taxon>
        <taxon>Conoidasida</taxon>
        <taxon>Coccidia</taxon>
        <taxon>Eucoccidiorida</taxon>
        <taxon>Eimeriorina</taxon>
        <taxon>Sarcocystidae</taxon>
        <taxon>Neospora</taxon>
    </lineage>
</organism>
<dbReference type="OrthoDB" id="272703at2759"/>
<gene>
    <name evidence="4" type="ORF">NCLIV_004290</name>
</gene>
<accession>F0V8A4</accession>
<reference evidence="5" key="1">
    <citation type="journal article" date="2012" name="PLoS Pathog.">
        <title>Comparative genomics of the apicomplexan parasites Toxoplasma gondii and Neospora caninum: Coccidia differing in host range and transmission strategy.</title>
        <authorList>
            <person name="Reid A.J."/>
            <person name="Vermont S.J."/>
            <person name="Cotton J.A."/>
            <person name="Harris D."/>
            <person name="Hill-Cawthorne G.A."/>
            <person name="Konen-Waisman S."/>
            <person name="Latham S.M."/>
            <person name="Mourier T."/>
            <person name="Norton R."/>
            <person name="Quail M.A."/>
            <person name="Sanders M."/>
            <person name="Shanmugam D."/>
            <person name="Sohal A."/>
            <person name="Wasmuth J.D."/>
            <person name="Brunk B."/>
            <person name="Grigg M.E."/>
            <person name="Howard J.C."/>
            <person name="Parkinson J."/>
            <person name="Roos D.S."/>
            <person name="Trees A.J."/>
            <person name="Berriman M."/>
            <person name="Pain A."/>
            <person name="Wastling J.M."/>
        </authorList>
    </citation>
    <scope>NUCLEOTIDE SEQUENCE [LARGE SCALE GENOMIC DNA]</scope>
    <source>
        <strain evidence="5">Liverpool</strain>
    </source>
</reference>
<evidence type="ECO:0000259" key="3">
    <source>
        <dbReference type="PROSITE" id="PS50102"/>
    </source>
</evidence>
<dbReference type="EMBL" id="FR823381">
    <property type="protein sequence ID" value="CBZ49945.1"/>
    <property type="molecule type" value="Genomic_DNA"/>
</dbReference>
<feature type="domain" description="RRM" evidence="3">
    <location>
        <begin position="149"/>
        <end position="204"/>
    </location>
</feature>
<dbReference type="RefSeq" id="XP_003879980.1">
    <property type="nucleotide sequence ID" value="XM_003879931.1"/>
</dbReference>
<dbReference type="PROSITE" id="PS50102">
    <property type="entry name" value="RRM"/>
    <property type="match status" value="1"/>
</dbReference>
<dbReference type="eggNOG" id="KOG0124">
    <property type="taxonomic scope" value="Eukaryota"/>
</dbReference>
<protein>
    <recommendedName>
        <fullName evidence="3">RRM domain-containing protein</fullName>
    </recommendedName>
</protein>
<dbReference type="InterPro" id="IPR035979">
    <property type="entry name" value="RBD_domain_sf"/>
</dbReference>
<proteinExistence type="predicted"/>
<evidence type="ECO:0000256" key="2">
    <source>
        <dbReference type="SAM" id="MobiDB-lite"/>
    </source>
</evidence>
<dbReference type="AlphaFoldDB" id="F0V8A4"/>
<feature type="region of interest" description="Disordered" evidence="2">
    <location>
        <begin position="71"/>
        <end position="117"/>
    </location>
</feature>
<dbReference type="SUPFAM" id="SSF54928">
    <property type="entry name" value="RNA-binding domain, RBD"/>
    <property type="match status" value="1"/>
</dbReference>
<feature type="compositionally biased region" description="Basic and acidic residues" evidence="2">
    <location>
        <begin position="104"/>
        <end position="117"/>
    </location>
</feature>
<sequence length="237" mass="26993">MRHSGVWPSRTKRAALFAENEKQTTLTRFEELAKFLELAAASQRFPVTEPRRKNAFYSPVATSETLCGKECGLNSSEADHREEEARQREEDEGGEAQSLYTPEPRPRDRVQQKDANTEWQEKINRVIDTGKDRPMTEAMRQKLAKAREKRVFIASLKLPVSEEELRAVFQSFGEIKNVYFPPVDSDRKRTTYALMDFDTVEAARVLDTVPACMHPSGENGEGSGLTTADVQPHKFHF</sequence>
<keyword evidence="1" id="KW-0694">RNA-binding</keyword>
<keyword evidence="5" id="KW-1185">Reference proteome</keyword>
<dbReference type="Proteomes" id="UP000007494">
    <property type="component" value="Chromosome Ib"/>
</dbReference>
<dbReference type="InterPro" id="IPR012677">
    <property type="entry name" value="Nucleotide-bd_a/b_plait_sf"/>
</dbReference>
<dbReference type="GO" id="GO:0003723">
    <property type="term" value="F:RNA binding"/>
    <property type="evidence" value="ECO:0007669"/>
    <property type="project" value="UniProtKB-UniRule"/>
</dbReference>
<name>F0V8A4_NEOCL</name>
<dbReference type="CDD" id="cd00590">
    <property type="entry name" value="RRM_SF"/>
    <property type="match status" value="1"/>
</dbReference>
<dbReference type="VEuPathDB" id="ToxoDB:NCLIV_004290"/>
<evidence type="ECO:0000313" key="4">
    <source>
        <dbReference type="EMBL" id="CBZ49945.1"/>
    </source>
</evidence>
<dbReference type="Gene3D" id="3.30.70.330">
    <property type="match status" value="1"/>
</dbReference>
<dbReference type="GeneID" id="13445994"/>
<evidence type="ECO:0000256" key="1">
    <source>
        <dbReference type="PROSITE-ProRule" id="PRU00176"/>
    </source>
</evidence>
<evidence type="ECO:0000313" key="5">
    <source>
        <dbReference type="Proteomes" id="UP000007494"/>
    </source>
</evidence>